<name>A0ABZ0PLK1_9PROT</name>
<reference evidence="3 4" key="1">
    <citation type="submission" date="2023-11" db="EMBL/GenBank/DDBJ databases">
        <title>Arctic aerobic anoxygenic photoheterotroph Sediminicoccus rosea KRV36 adapts its photosynthesis to long days of polar summer.</title>
        <authorList>
            <person name="Tomasch J."/>
            <person name="Kopejtka K."/>
            <person name="Bily T."/>
            <person name="Gardiner A.T."/>
            <person name="Gardian Z."/>
            <person name="Shivaramu S."/>
            <person name="Koblizek M."/>
            <person name="Engelhardt F."/>
            <person name="Kaftan D."/>
        </authorList>
    </citation>
    <scope>NUCLEOTIDE SEQUENCE [LARGE SCALE GENOMIC DNA]</scope>
    <source>
        <strain evidence="3 4">R-30</strain>
    </source>
</reference>
<keyword evidence="1" id="KW-0732">Signal</keyword>
<dbReference type="PANTHER" id="PTHR40124:SF1">
    <property type="entry name" value="DISAGGREGATASE RELATED REPEAT PROTEIN"/>
    <property type="match status" value="1"/>
</dbReference>
<sequence>MRRLAGLLILAAGPALAQPCEGRYPVATPLPAELREAGLRNFWGRENIAPLPGEPGAFRIRYPAGSINPGNATAPVGGAGFSWTPGAPAEARCLSYRVRFSEGFDFALGGKLPGLAGGEAPRGCNPADLSRGFSARLMWRARGEGELYLYAPDRAARCGESIGRGSFRLAPMQWAEIQQEVIVNRPGAADGVIRLWVNGRRVLERRDLVLRENGSIRVNGLLFATFFGGSDPRWASPREQWADFAAVTLWDAAQAR</sequence>
<dbReference type="EMBL" id="CP137852">
    <property type="protein sequence ID" value="WPB86614.1"/>
    <property type="molecule type" value="Genomic_DNA"/>
</dbReference>
<dbReference type="Proteomes" id="UP001305521">
    <property type="component" value="Chromosome"/>
</dbReference>
<gene>
    <name evidence="3" type="ORF">R9Z33_06980</name>
</gene>
<protein>
    <recommendedName>
        <fullName evidence="2">Polysaccharide lyase 14 domain-containing protein</fullName>
    </recommendedName>
</protein>
<dbReference type="Pfam" id="PF21294">
    <property type="entry name" value="Polysacc_lyase_14"/>
    <property type="match status" value="1"/>
</dbReference>
<dbReference type="InterPro" id="IPR048958">
    <property type="entry name" value="Polysacc_lyase_14"/>
</dbReference>
<evidence type="ECO:0000259" key="2">
    <source>
        <dbReference type="Pfam" id="PF21294"/>
    </source>
</evidence>
<feature type="chain" id="PRO_5046763192" description="Polysaccharide lyase 14 domain-containing protein" evidence="1">
    <location>
        <begin position="18"/>
        <end position="256"/>
    </location>
</feature>
<feature type="signal peptide" evidence="1">
    <location>
        <begin position="1"/>
        <end position="17"/>
    </location>
</feature>
<evidence type="ECO:0000256" key="1">
    <source>
        <dbReference type="SAM" id="SignalP"/>
    </source>
</evidence>
<proteinExistence type="predicted"/>
<dbReference type="PANTHER" id="PTHR40124">
    <property type="match status" value="1"/>
</dbReference>
<keyword evidence="4" id="KW-1185">Reference proteome</keyword>
<evidence type="ECO:0000313" key="3">
    <source>
        <dbReference type="EMBL" id="WPB86614.1"/>
    </source>
</evidence>
<dbReference type="RefSeq" id="WP_318650583.1">
    <property type="nucleotide sequence ID" value="NZ_CP137852.1"/>
</dbReference>
<organism evidence="3 4">
    <name type="scientific">Sediminicoccus rosea</name>
    <dbReference type="NCBI Taxonomy" id="1225128"/>
    <lineage>
        <taxon>Bacteria</taxon>
        <taxon>Pseudomonadati</taxon>
        <taxon>Pseudomonadota</taxon>
        <taxon>Alphaproteobacteria</taxon>
        <taxon>Acetobacterales</taxon>
        <taxon>Roseomonadaceae</taxon>
        <taxon>Sediminicoccus</taxon>
    </lineage>
</organism>
<feature type="domain" description="Polysaccharide lyase 14" evidence="2">
    <location>
        <begin position="57"/>
        <end position="245"/>
    </location>
</feature>
<dbReference type="Gene3D" id="2.60.120.200">
    <property type="match status" value="1"/>
</dbReference>
<evidence type="ECO:0000313" key="4">
    <source>
        <dbReference type="Proteomes" id="UP001305521"/>
    </source>
</evidence>
<accession>A0ABZ0PLK1</accession>